<keyword evidence="3" id="KW-1185">Reference proteome</keyword>
<dbReference type="EMBL" id="JAMKOV010000003">
    <property type="protein sequence ID" value="KAI8041127.1"/>
    <property type="molecule type" value="Genomic_DNA"/>
</dbReference>
<feature type="compositionally biased region" description="Basic and acidic residues" evidence="1">
    <location>
        <begin position="184"/>
        <end position="196"/>
    </location>
</feature>
<evidence type="ECO:0000256" key="1">
    <source>
        <dbReference type="SAM" id="MobiDB-lite"/>
    </source>
</evidence>
<feature type="region of interest" description="Disordered" evidence="1">
    <location>
        <begin position="171"/>
        <end position="196"/>
    </location>
</feature>
<protein>
    <submittedName>
        <fullName evidence="2">Uncharacterized protein</fullName>
    </submittedName>
</protein>
<organism evidence="2 3">
    <name type="scientific">Drosophila gunungcola</name>
    <name type="common">fruit fly</name>
    <dbReference type="NCBI Taxonomy" id="103775"/>
    <lineage>
        <taxon>Eukaryota</taxon>
        <taxon>Metazoa</taxon>
        <taxon>Ecdysozoa</taxon>
        <taxon>Arthropoda</taxon>
        <taxon>Hexapoda</taxon>
        <taxon>Insecta</taxon>
        <taxon>Pterygota</taxon>
        <taxon>Neoptera</taxon>
        <taxon>Endopterygota</taxon>
        <taxon>Diptera</taxon>
        <taxon>Brachycera</taxon>
        <taxon>Muscomorpha</taxon>
        <taxon>Ephydroidea</taxon>
        <taxon>Drosophilidae</taxon>
        <taxon>Drosophila</taxon>
        <taxon>Sophophora</taxon>
    </lineage>
</organism>
<evidence type="ECO:0000313" key="2">
    <source>
        <dbReference type="EMBL" id="KAI8041127.1"/>
    </source>
</evidence>
<comment type="caution">
    <text evidence="2">The sequence shown here is derived from an EMBL/GenBank/DDBJ whole genome shotgun (WGS) entry which is preliminary data.</text>
</comment>
<dbReference type="AlphaFoldDB" id="A0A9P9YQC7"/>
<proteinExistence type="predicted"/>
<name>A0A9P9YQC7_9MUSC</name>
<sequence>MDLRGLNLLHRRLETGHRIRARGGRCRGGCRGHRGIVVPGRRQGLLLGQCPTLGATFSATPQQSLRLPALAELGKKTVLQLELGIHILARRTGAGLHEALLEVVAEEGVQNGVHGRVRVAEAVEDQDEGQRSGEAQDEGVEYEGGVSVRVLGVGPLDVAGHVAVARLDSAGEEDDGQHQQHGGHPGEGRDQFGDKGRAVAGRGYWMAHSYIAIRRHDQQEDRGGERGDRGAHHVGLAHVVAEGPVAHLHGVQQKRYPNQEALIGDGQVQDVYVGHRLHLGETHHHIDDQCVAEQTDYAYQGIQDHRDELQDEVVAVRAVRPLIVVLQIVAAIVLRQPMLVVQVGPRVGRHYCSIQTAIHGSVYVVVVVRRHRWIRRGRFRFHGLQLLDSGSIWRYCQLLCGRY</sequence>
<accession>A0A9P9YQC7</accession>
<gene>
    <name evidence="2" type="ORF">M5D96_005379</name>
</gene>
<reference evidence="2" key="1">
    <citation type="journal article" date="2023" name="Genome Biol. Evol.">
        <title>Long-read-based Genome Assembly of Drosophila gunungcola Reveals Fewer Chemosensory Genes in Flower-breeding Species.</title>
        <authorList>
            <person name="Negi A."/>
            <person name="Liao B.Y."/>
            <person name="Yeh S.D."/>
        </authorList>
    </citation>
    <scope>NUCLEOTIDE SEQUENCE</scope>
    <source>
        <strain evidence="2">Sukarami</strain>
    </source>
</reference>
<evidence type="ECO:0000313" key="3">
    <source>
        <dbReference type="Proteomes" id="UP001059596"/>
    </source>
</evidence>
<dbReference type="Proteomes" id="UP001059596">
    <property type="component" value="Unassembled WGS sequence"/>
</dbReference>